<dbReference type="FunFam" id="1.10.510.10:FF:000115">
    <property type="entry name" value="Dual specificity mitogen-activated protein kinase kinase 1"/>
    <property type="match status" value="1"/>
</dbReference>
<evidence type="ECO:0000256" key="12">
    <source>
        <dbReference type="ARBA" id="ARBA00051693"/>
    </source>
</evidence>
<evidence type="ECO:0000256" key="10">
    <source>
        <dbReference type="ARBA" id="ARBA00049014"/>
    </source>
</evidence>
<keyword evidence="5" id="KW-0418">Kinase</keyword>
<keyword evidence="3" id="KW-0808">Transferase</keyword>
<feature type="compositionally biased region" description="Polar residues" evidence="15">
    <location>
        <begin position="253"/>
        <end position="278"/>
    </location>
</feature>
<dbReference type="PANTHER" id="PTHR47448:SF1">
    <property type="entry name" value="SERINE_THREONINE-PROTEIN KINASE STE7 HOMOLOG"/>
    <property type="match status" value="1"/>
</dbReference>
<evidence type="ECO:0000256" key="13">
    <source>
        <dbReference type="PROSITE-ProRule" id="PRU10141"/>
    </source>
</evidence>
<keyword evidence="7" id="KW-0829">Tyrosine-protein kinase</keyword>
<evidence type="ECO:0000256" key="3">
    <source>
        <dbReference type="ARBA" id="ARBA00022679"/>
    </source>
</evidence>
<dbReference type="InterPro" id="IPR008271">
    <property type="entry name" value="Ser/Thr_kinase_AS"/>
</dbReference>
<evidence type="ECO:0000259" key="16">
    <source>
        <dbReference type="PROSITE" id="PS50011"/>
    </source>
</evidence>
<evidence type="ECO:0000256" key="6">
    <source>
        <dbReference type="ARBA" id="ARBA00022840"/>
    </source>
</evidence>
<feature type="domain" description="Protein kinase" evidence="16">
    <location>
        <begin position="44"/>
        <end position="340"/>
    </location>
</feature>
<dbReference type="GO" id="GO:0004713">
    <property type="term" value="F:protein tyrosine kinase activity"/>
    <property type="evidence" value="ECO:0007669"/>
    <property type="project" value="UniProtKB-KW"/>
</dbReference>
<dbReference type="SUPFAM" id="SSF56112">
    <property type="entry name" value="Protein kinase-like (PK-like)"/>
    <property type="match status" value="1"/>
</dbReference>
<evidence type="ECO:0000256" key="9">
    <source>
        <dbReference type="ARBA" id="ARBA00038999"/>
    </source>
</evidence>
<dbReference type="PROSITE" id="PS00108">
    <property type="entry name" value="PROTEIN_KINASE_ST"/>
    <property type="match status" value="1"/>
</dbReference>
<evidence type="ECO:0000256" key="5">
    <source>
        <dbReference type="ARBA" id="ARBA00022777"/>
    </source>
</evidence>
<sequence length="373" mass="41264">MGKMSIDAIQERLEELEMDEEQRKRLESFLGQKEKVGELCDDDFEKLGELGAGNGGVVMKVRHKKYGLIMARKLIHLEVKPAIKKQIIRELKVLHECNFAHIVGFYGAFYSDGEISICMEYMDGGSLDLILKKAGRIPEPILGTITSAVLKGLSYLRDKHAIMHRDVKPSNILVNSAGEIKICDFGVSGQLIDSMANSFVGTRSYMSPERLQGTHYSVQSDIWSLGLSLVEMAIGMYPIPPPDEKTLASIFGTQTGSQPSTETAATNSEPTPAQQSPGHSAGSPRPMAIFELLDYIVNEPPPKLPAGFFSEAFTDFVDRCLKKNPSERADLKTLMNHEWIKTAESENVDIAGWVCRTMDLQPTTPTRLANVQS</sequence>
<dbReference type="FunFam" id="3.30.200.20:FF:000100">
    <property type="entry name" value="Dual specificity mitogen-activated protein kinase kinase 1"/>
    <property type="match status" value="1"/>
</dbReference>
<dbReference type="EMBL" id="JAUDFV010000166">
    <property type="protein sequence ID" value="KAL2712284.1"/>
    <property type="molecule type" value="Genomic_DNA"/>
</dbReference>
<dbReference type="Gene3D" id="3.30.200.20">
    <property type="entry name" value="Phosphorylase Kinase, domain 1"/>
    <property type="match status" value="1"/>
</dbReference>
<evidence type="ECO:0000256" key="14">
    <source>
        <dbReference type="RuleBase" id="RU000304"/>
    </source>
</evidence>
<reference evidence="17 18" key="1">
    <citation type="journal article" date="2024" name="Ann. Entomol. Soc. Am.">
        <title>Genomic analyses of the southern and eastern yellowjacket wasps (Hymenoptera: Vespidae) reveal evolutionary signatures of social life.</title>
        <authorList>
            <person name="Catto M.A."/>
            <person name="Caine P.B."/>
            <person name="Orr S.E."/>
            <person name="Hunt B.G."/>
            <person name="Goodisman M.A.D."/>
        </authorList>
    </citation>
    <scope>NUCLEOTIDE SEQUENCE [LARGE SCALE GENOMIC DNA]</scope>
    <source>
        <strain evidence="17">233</strain>
        <tissue evidence="17">Head and thorax</tissue>
    </source>
</reference>
<dbReference type="InterPro" id="IPR017441">
    <property type="entry name" value="Protein_kinase_ATP_BS"/>
</dbReference>
<evidence type="ECO:0000313" key="18">
    <source>
        <dbReference type="Proteomes" id="UP001607302"/>
    </source>
</evidence>
<gene>
    <name evidence="17" type="ORF">V1478_017807</name>
</gene>
<keyword evidence="2" id="KW-0597">Phosphoprotein</keyword>
<dbReference type="GO" id="GO:0004708">
    <property type="term" value="F:MAP kinase kinase activity"/>
    <property type="evidence" value="ECO:0007669"/>
    <property type="project" value="UniProtKB-EC"/>
</dbReference>
<dbReference type="Gene3D" id="1.10.510.10">
    <property type="entry name" value="Transferase(Phosphotransferase) domain 1"/>
    <property type="match status" value="1"/>
</dbReference>
<name>A0ABD1ZV96_VESSQ</name>
<keyword evidence="4 13" id="KW-0547">Nucleotide-binding</keyword>
<evidence type="ECO:0000256" key="11">
    <source>
        <dbReference type="ARBA" id="ARBA00049299"/>
    </source>
</evidence>
<keyword evidence="18" id="KW-1185">Reference proteome</keyword>
<dbReference type="Proteomes" id="UP001607302">
    <property type="component" value="Unassembled WGS sequence"/>
</dbReference>
<keyword evidence="1 14" id="KW-0723">Serine/threonine-protein kinase</keyword>
<dbReference type="GO" id="GO:0004674">
    <property type="term" value="F:protein serine/threonine kinase activity"/>
    <property type="evidence" value="ECO:0007669"/>
    <property type="project" value="UniProtKB-KW"/>
</dbReference>
<dbReference type="SMART" id="SM00220">
    <property type="entry name" value="S_TKc"/>
    <property type="match status" value="1"/>
</dbReference>
<comment type="similarity">
    <text evidence="8">Belongs to the protein kinase superfamily. STE Ser/Thr protein kinase family. MAP kinase kinase subfamily.</text>
</comment>
<evidence type="ECO:0000256" key="4">
    <source>
        <dbReference type="ARBA" id="ARBA00022741"/>
    </source>
</evidence>
<evidence type="ECO:0000256" key="15">
    <source>
        <dbReference type="SAM" id="MobiDB-lite"/>
    </source>
</evidence>
<dbReference type="GO" id="GO:0005829">
    <property type="term" value="C:cytosol"/>
    <property type="evidence" value="ECO:0007669"/>
    <property type="project" value="UniProtKB-ARBA"/>
</dbReference>
<dbReference type="PANTHER" id="PTHR47448">
    <property type="entry name" value="DUAL SPECIFICITY MITOGEN-ACTIVATED PROTEIN KINASE KINASE DSOR1-LIKE PROTEIN"/>
    <property type="match status" value="1"/>
</dbReference>
<evidence type="ECO:0000256" key="7">
    <source>
        <dbReference type="ARBA" id="ARBA00023137"/>
    </source>
</evidence>
<dbReference type="CDD" id="cd06615">
    <property type="entry name" value="PKc_MEK"/>
    <property type="match status" value="1"/>
</dbReference>
<evidence type="ECO:0000256" key="8">
    <source>
        <dbReference type="ARBA" id="ARBA00038035"/>
    </source>
</evidence>
<evidence type="ECO:0000256" key="2">
    <source>
        <dbReference type="ARBA" id="ARBA00022553"/>
    </source>
</evidence>
<evidence type="ECO:0000256" key="1">
    <source>
        <dbReference type="ARBA" id="ARBA00022527"/>
    </source>
</evidence>
<dbReference type="InterPro" id="IPR011009">
    <property type="entry name" value="Kinase-like_dom_sf"/>
</dbReference>
<dbReference type="Pfam" id="PF00069">
    <property type="entry name" value="Pkinase"/>
    <property type="match status" value="1"/>
</dbReference>
<dbReference type="PROSITE" id="PS00107">
    <property type="entry name" value="PROTEIN_KINASE_ATP"/>
    <property type="match status" value="1"/>
</dbReference>
<comment type="caution">
    <text evidence="17">The sequence shown here is derived from an EMBL/GenBank/DDBJ whole genome shotgun (WGS) entry which is preliminary data.</text>
</comment>
<protein>
    <recommendedName>
        <fullName evidence="9">mitogen-activated protein kinase kinase</fullName>
        <ecNumber evidence="9">2.7.12.2</ecNumber>
    </recommendedName>
</protein>
<evidence type="ECO:0000313" key="17">
    <source>
        <dbReference type="EMBL" id="KAL2712284.1"/>
    </source>
</evidence>
<accession>A0ABD1ZV96</accession>
<comment type="catalytic activity">
    <reaction evidence="11">
        <text>L-threonyl-[protein] + ATP = O-phospho-L-threonyl-[protein] + ADP + H(+)</text>
        <dbReference type="Rhea" id="RHEA:46608"/>
        <dbReference type="Rhea" id="RHEA-COMP:11060"/>
        <dbReference type="Rhea" id="RHEA-COMP:11605"/>
        <dbReference type="ChEBI" id="CHEBI:15378"/>
        <dbReference type="ChEBI" id="CHEBI:30013"/>
        <dbReference type="ChEBI" id="CHEBI:30616"/>
        <dbReference type="ChEBI" id="CHEBI:61977"/>
        <dbReference type="ChEBI" id="CHEBI:456216"/>
        <dbReference type="EC" id="2.7.12.2"/>
    </reaction>
</comment>
<organism evidence="17 18">
    <name type="scientific">Vespula squamosa</name>
    <name type="common">Southern yellow jacket</name>
    <name type="synonym">Wasp</name>
    <dbReference type="NCBI Taxonomy" id="30214"/>
    <lineage>
        <taxon>Eukaryota</taxon>
        <taxon>Metazoa</taxon>
        <taxon>Ecdysozoa</taxon>
        <taxon>Arthropoda</taxon>
        <taxon>Hexapoda</taxon>
        <taxon>Insecta</taxon>
        <taxon>Pterygota</taxon>
        <taxon>Neoptera</taxon>
        <taxon>Endopterygota</taxon>
        <taxon>Hymenoptera</taxon>
        <taxon>Apocrita</taxon>
        <taxon>Aculeata</taxon>
        <taxon>Vespoidea</taxon>
        <taxon>Vespidae</taxon>
        <taxon>Vespinae</taxon>
        <taxon>Vespula</taxon>
    </lineage>
</organism>
<proteinExistence type="inferred from homology"/>
<dbReference type="PROSITE" id="PS50011">
    <property type="entry name" value="PROTEIN_KINASE_DOM"/>
    <property type="match status" value="1"/>
</dbReference>
<dbReference type="GO" id="GO:0005524">
    <property type="term" value="F:ATP binding"/>
    <property type="evidence" value="ECO:0007669"/>
    <property type="project" value="UniProtKB-UniRule"/>
</dbReference>
<comment type="catalytic activity">
    <reaction evidence="10">
        <text>L-seryl-[protein] + ATP = O-phospho-L-seryl-[protein] + ADP + H(+)</text>
        <dbReference type="Rhea" id="RHEA:17989"/>
        <dbReference type="Rhea" id="RHEA-COMP:9863"/>
        <dbReference type="Rhea" id="RHEA-COMP:11604"/>
        <dbReference type="ChEBI" id="CHEBI:15378"/>
        <dbReference type="ChEBI" id="CHEBI:29999"/>
        <dbReference type="ChEBI" id="CHEBI:30616"/>
        <dbReference type="ChEBI" id="CHEBI:83421"/>
        <dbReference type="ChEBI" id="CHEBI:456216"/>
        <dbReference type="EC" id="2.7.12.2"/>
    </reaction>
</comment>
<dbReference type="InterPro" id="IPR050915">
    <property type="entry name" value="MAP_kinase_kinase"/>
</dbReference>
<dbReference type="EC" id="2.7.12.2" evidence="9"/>
<dbReference type="AlphaFoldDB" id="A0ABD1ZV96"/>
<feature type="region of interest" description="Disordered" evidence="15">
    <location>
        <begin position="253"/>
        <end position="283"/>
    </location>
</feature>
<keyword evidence="6 13" id="KW-0067">ATP-binding</keyword>
<dbReference type="InterPro" id="IPR000719">
    <property type="entry name" value="Prot_kinase_dom"/>
</dbReference>
<comment type="catalytic activity">
    <reaction evidence="12">
        <text>L-tyrosyl-[protein] + ATP = O-phospho-L-tyrosyl-[protein] + ADP + H(+)</text>
        <dbReference type="Rhea" id="RHEA:10596"/>
        <dbReference type="Rhea" id="RHEA-COMP:10136"/>
        <dbReference type="Rhea" id="RHEA-COMP:20101"/>
        <dbReference type="ChEBI" id="CHEBI:15378"/>
        <dbReference type="ChEBI" id="CHEBI:30616"/>
        <dbReference type="ChEBI" id="CHEBI:46858"/>
        <dbReference type="ChEBI" id="CHEBI:61978"/>
        <dbReference type="ChEBI" id="CHEBI:456216"/>
        <dbReference type="EC" id="2.7.12.2"/>
    </reaction>
</comment>
<feature type="binding site" evidence="13">
    <location>
        <position position="73"/>
    </location>
    <ligand>
        <name>ATP</name>
        <dbReference type="ChEBI" id="CHEBI:30616"/>
    </ligand>
</feature>